<proteinExistence type="predicted"/>
<reference evidence="12" key="1">
    <citation type="submission" date="2015-07" db="EMBL/GenBank/DDBJ databases">
        <title>MeaNS - Measles Nucleotide Surveillance Program.</title>
        <authorList>
            <person name="Tran T."/>
            <person name="Druce J."/>
        </authorList>
    </citation>
    <scope>NUCLEOTIDE SEQUENCE</scope>
    <source>
        <strain evidence="12">UCB-OBI-ISO-001</strain>
        <tissue evidence="12">Gonad</tissue>
    </source>
</reference>
<dbReference type="PANTHER" id="PTHR24248:SF199">
    <property type="entry name" value="IP13425P-RELATED"/>
    <property type="match status" value="1"/>
</dbReference>
<dbReference type="EMBL" id="KQ417544">
    <property type="protein sequence ID" value="KOF91403.1"/>
    <property type="molecule type" value="Genomic_DNA"/>
</dbReference>
<keyword evidence="6 10" id="KW-0472">Membrane</keyword>
<evidence type="ECO:0000256" key="10">
    <source>
        <dbReference type="SAM" id="Phobius"/>
    </source>
</evidence>
<keyword evidence="3 10" id="KW-0812">Transmembrane</keyword>
<evidence type="ECO:0000313" key="12">
    <source>
        <dbReference type="EMBL" id="KOF91403.1"/>
    </source>
</evidence>
<evidence type="ECO:0000256" key="5">
    <source>
        <dbReference type="ARBA" id="ARBA00023040"/>
    </source>
</evidence>
<dbReference type="GO" id="GO:0043410">
    <property type="term" value="P:positive regulation of MAPK cascade"/>
    <property type="evidence" value="ECO:0007669"/>
    <property type="project" value="TreeGrafter"/>
</dbReference>
<feature type="domain" description="G-protein coupled receptors family 1 profile" evidence="11">
    <location>
        <begin position="32"/>
        <end position="110"/>
    </location>
</feature>
<dbReference type="PANTHER" id="PTHR24248">
    <property type="entry name" value="ADRENERGIC RECEPTOR-RELATED G-PROTEIN COUPLED RECEPTOR"/>
    <property type="match status" value="1"/>
</dbReference>
<keyword evidence="8" id="KW-0675">Receptor</keyword>
<dbReference type="Gene3D" id="1.20.1070.10">
    <property type="entry name" value="Rhodopsin 7-helix transmembrane proteins"/>
    <property type="match status" value="1"/>
</dbReference>
<gene>
    <name evidence="12" type="ORF">OCBIM_22008974mg</name>
</gene>
<name>A0A0L8HQ52_OCTBM</name>
<protein>
    <recommendedName>
        <fullName evidence="11">G-protein coupled receptors family 1 profile domain-containing protein</fullName>
    </recommendedName>
</protein>
<feature type="transmembrane region" description="Helical" evidence="10">
    <location>
        <begin position="16"/>
        <end position="42"/>
    </location>
</feature>
<dbReference type="InterPro" id="IPR017452">
    <property type="entry name" value="GPCR_Rhodpsn_7TM"/>
</dbReference>
<keyword evidence="9" id="KW-0807">Transducer</keyword>
<evidence type="ECO:0000256" key="8">
    <source>
        <dbReference type="ARBA" id="ARBA00023170"/>
    </source>
</evidence>
<dbReference type="Pfam" id="PF00001">
    <property type="entry name" value="7tm_1"/>
    <property type="match status" value="1"/>
</dbReference>
<evidence type="ECO:0000256" key="4">
    <source>
        <dbReference type="ARBA" id="ARBA00022989"/>
    </source>
</evidence>
<feature type="transmembrane region" description="Helical" evidence="10">
    <location>
        <begin position="54"/>
        <end position="78"/>
    </location>
</feature>
<dbReference type="SUPFAM" id="SSF81321">
    <property type="entry name" value="Family A G protein-coupled receptor-like"/>
    <property type="match status" value="1"/>
</dbReference>
<feature type="transmembrane region" description="Helical" evidence="10">
    <location>
        <begin position="90"/>
        <end position="109"/>
    </location>
</feature>
<keyword evidence="2" id="KW-1003">Cell membrane</keyword>
<dbReference type="GO" id="GO:0004993">
    <property type="term" value="F:G protein-coupled serotonin receptor activity"/>
    <property type="evidence" value="ECO:0007669"/>
    <property type="project" value="UniProtKB-ARBA"/>
</dbReference>
<dbReference type="AlphaFoldDB" id="A0A0L8HQ52"/>
<dbReference type="OrthoDB" id="10071887at2759"/>
<evidence type="ECO:0000256" key="7">
    <source>
        <dbReference type="ARBA" id="ARBA00023157"/>
    </source>
</evidence>
<dbReference type="PROSITE" id="PS50262">
    <property type="entry name" value="G_PROTEIN_RECEP_F1_2"/>
    <property type="match status" value="1"/>
</dbReference>
<comment type="subcellular location">
    <subcellularLocation>
        <location evidence="1">Cell membrane</location>
        <topology evidence="1">Multi-pass membrane protein</topology>
    </subcellularLocation>
</comment>
<evidence type="ECO:0000256" key="3">
    <source>
        <dbReference type="ARBA" id="ARBA00022692"/>
    </source>
</evidence>
<evidence type="ECO:0000259" key="11">
    <source>
        <dbReference type="PROSITE" id="PS50262"/>
    </source>
</evidence>
<evidence type="ECO:0000256" key="1">
    <source>
        <dbReference type="ARBA" id="ARBA00004651"/>
    </source>
</evidence>
<dbReference type="InterPro" id="IPR000276">
    <property type="entry name" value="GPCR_Rhodpsn"/>
</dbReference>
<evidence type="ECO:0000256" key="2">
    <source>
        <dbReference type="ARBA" id="ARBA00022475"/>
    </source>
</evidence>
<sequence length="110" mass="11837">MGEGVDLAYPSASVRVVLILSMSVFCLITVVSNILVIVTVILTKKLRTISSAFLLNLCVADLGNGLLTMPFIIIGLAYDGVPLTQVSDSLFIVVVLLLLIFLKGSFIYVF</sequence>
<dbReference type="GO" id="GO:0005886">
    <property type="term" value="C:plasma membrane"/>
    <property type="evidence" value="ECO:0007669"/>
    <property type="project" value="UniProtKB-SubCell"/>
</dbReference>
<evidence type="ECO:0000256" key="6">
    <source>
        <dbReference type="ARBA" id="ARBA00023136"/>
    </source>
</evidence>
<accession>A0A0L8HQ52</accession>
<keyword evidence="7" id="KW-1015">Disulfide bond</keyword>
<keyword evidence="4 10" id="KW-1133">Transmembrane helix</keyword>
<dbReference type="PRINTS" id="PR00237">
    <property type="entry name" value="GPCRRHODOPSN"/>
</dbReference>
<dbReference type="GO" id="GO:0071880">
    <property type="term" value="P:adenylate cyclase-activating adrenergic receptor signaling pathway"/>
    <property type="evidence" value="ECO:0007669"/>
    <property type="project" value="TreeGrafter"/>
</dbReference>
<evidence type="ECO:0000256" key="9">
    <source>
        <dbReference type="ARBA" id="ARBA00023224"/>
    </source>
</evidence>
<organism evidence="12">
    <name type="scientific">Octopus bimaculoides</name>
    <name type="common">California two-spotted octopus</name>
    <dbReference type="NCBI Taxonomy" id="37653"/>
    <lineage>
        <taxon>Eukaryota</taxon>
        <taxon>Metazoa</taxon>
        <taxon>Spiralia</taxon>
        <taxon>Lophotrochozoa</taxon>
        <taxon>Mollusca</taxon>
        <taxon>Cephalopoda</taxon>
        <taxon>Coleoidea</taxon>
        <taxon>Octopodiformes</taxon>
        <taxon>Octopoda</taxon>
        <taxon>Incirrata</taxon>
        <taxon>Octopodidae</taxon>
        <taxon>Octopus</taxon>
    </lineage>
</organism>
<keyword evidence="5" id="KW-0297">G-protein coupled receptor</keyword>